<reference evidence="7" key="1">
    <citation type="submission" date="2018-05" db="EMBL/GenBank/DDBJ databases">
        <title>Ignatzschineria dubaiensis sp. nov., isolated from necrotic foot tissues of dromedaries (Camelus dromedarius) and associated maggots in Dubai, United Arab Emirates.</title>
        <authorList>
            <person name="Tsang C.C."/>
            <person name="Tang J.Y.M."/>
            <person name="Fong J.Y.H."/>
            <person name="Kinne J."/>
            <person name="Lee H.H."/>
            <person name="Joseph M."/>
            <person name="Jose S."/>
            <person name="Schuster R.K."/>
            <person name="Tang Y."/>
            <person name="Sivakumar S."/>
            <person name="Chen J.H.K."/>
            <person name="Teng J.L.L."/>
            <person name="Lau S.K.P."/>
            <person name="Wernery U."/>
            <person name="Woo P.C.Y."/>
        </authorList>
    </citation>
    <scope>NUCLEOTIDE SEQUENCE [LARGE SCALE GENOMIC DNA]</scope>
    <source>
        <strain evidence="7">KCTC 22644</strain>
    </source>
</reference>
<accession>A0A2U2AEM2</accession>
<dbReference type="EMBL" id="QEWQ01000003">
    <property type="protein sequence ID" value="PWD81112.1"/>
    <property type="molecule type" value="Genomic_DNA"/>
</dbReference>
<dbReference type="PANTHER" id="PTHR33420:SF3">
    <property type="entry name" value="FIMBRIAL SUBUNIT ELFA"/>
    <property type="match status" value="1"/>
</dbReference>
<evidence type="ECO:0000256" key="2">
    <source>
        <dbReference type="ARBA" id="ARBA00006671"/>
    </source>
</evidence>
<dbReference type="PANTHER" id="PTHR33420">
    <property type="entry name" value="FIMBRIAL SUBUNIT ELFA-RELATED"/>
    <property type="match status" value="1"/>
</dbReference>
<dbReference type="InterPro" id="IPR008966">
    <property type="entry name" value="Adhesion_dom_sf"/>
</dbReference>
<dbReference type="Proteomes" id="UP000245020">
    <property type="component" value="Unassembled WGS sequence"/>
</dbReference>
<comment type="similarity">
    <text evidence="2">Belongs to the fimbrial protein family.</text>
</comment>
<keyword evidence="3 5" id="KW-0732">Signal</keyword>
<comment type="subcellular location">
    <subcellularLocation>
        <location evidence="1">Fimbrium</location>
    </subcellularLocation>
</comment>
<name>A0A2U2AEM2_9GAMM</name>
<comment type="caution">
    <text evidence="6">The sequence shown here is derived from an EMBL/GenBank/DDBJ whole genome shotgun (WGS) entry which is preliminary data.</text>
</comment>
<evidence type="ECO:0000256" key="4">
    <source>
        <dbReference type="ARBA" id="ARBA00023263"/>
    </source>
</evidence>
<dbReference type="GO" id="GO:0009289">
    <property type="term" value="C:pilus"/>
    <property type="evidence" value="ECO:0007669"/>
    <property type="project" value="UniProtKB-SubCell"/>
</dbReference>
<evidence type="ECO:0000313" key="7">
    <source>
        <dbReference type="Proteomes" id="UP000245020"/>
    </source>
</evidence>
<dbReference type="AlphaFoldDB" id="A0A2U2AEM2"/>
<feature type="chain" id="PRO_5015638945" description="Fimbrial-type adhesion domain-containing protein" evidence="5">
    <location>
        <begin position="19"/>
        <end position="182"/>
    </location>
</feature>
<gene>
    <name evidence="6" type="ORF">DC083_04225</name>
</gene>
<dbReference type="GO" id="GO:0043709">
    <property type="term" value="P:cell adhesion involved in single-species biofilm formation"/>
    <property type="evidence" value="ECO:0007669"/>
    <property type="project" value="TreeGrafter"/>
</dbReference>
<feature type="signal peptide" evidence="5">
    <location>
        <begin position="1"/>
        <end position="18"/>
    </location>
</feature>
<evidence type="ECO:0000313" key="6">
    <source>
        <dbReference type="EMBL" id="PWD81112.1"/>
    </source>
</evidence>
<dbReference type="OrthoDB" id="6466381at2"/>
<evidence type="ECO:0000256" key="3">
    <source>
        <dbReference type="ARBA" id="ARBA00022729"/>
    </source>
</evidence>
<dbReference type="Gene3D" id="2.60.40.1090">
    <property type="entry name" value="Fimbrial-type adhesion domain"/>
    <property type="match status" value="1"/>
</dbReference>
<evidence type="ECO:0008006" key="8">
    <source>
        <dbReference type="Google" id="ProtNLM"/>
    </source>
</evidence>
<evidence type="ECO:0000256" key="5">
    <source>
        <dbReference type="SAM" id="SignalP"/>
    </source>
</evidence>
<dbReference type="SUPFAM" id="SSF49401">
    <property type="entry name" value="Bacterial adhesins"/>
    <property type="match status" value="1"/>
</dbReference>
<keyword evidence="4" id="KW-0281">Fimbrium</keyword>
<dbReference type="InterPro" id="IPR050263">
    <property type="entry name" value="Bact_Fimbrial_Adh_Pro"/>
</dbReference>
<proteinExistence type="inferred from homology"/>
<evidence type="ECO:0000256" key="1">
    <source>
        <dbReference type="ARBA" id="ARBA00004561"/>
    </source>
</evidence>
<protein>
    <recommendedName>
        <fullName evidence="8">Fimbrial-type adhesion domain-containing protein</fullName>
    </recommendedName>
</protein>
<organism evidence="6 7">
    <name type="scientific">Ignatzschineria ureiclastica</name>
    <dbReference type="NCBI Taxonomy" id="472582"/>
    <lineage>
        <taxon>Bacteria</taxon>
        <taxon>Pseudomonadati</taxon>
        <taxon>Pseudomonadota</taxon>
        <taxon>Gammaproteobacteria</taxon>
        <taxon>Cardiobacteriales</taxon>
        <taxon>Ignatzschineriaceae</taxon>
        <taxon>Ignatzschineria</taxon>
    </lineage>
</organism>
<keyword evidence="7" id="KW-1185">Reference proteome</keyword>
<dbReference type="RefSeq" id="WP_109189016.1">
    <property type="nucleotide sequence ID" value="NZ_BMYA01000003.1"/>
</dbReference>
<sequence length="182" mass="18790">MKKLLLSTAIITSLFTMAQAEEALIPAGSASGEITFEGTITAAGCTLLPVKNVQLGSLSVASINKAPGSWGSSKIEFVDCNIDLPGGTEKVESVTLTIPKGTAATQDNLWASLGTAKNVGIEIKIAGQKVSPEGVTGDELTADVNTATNTVTFPVQGRMVKDTEGVTAGTVRTTINFIADYK</sequence>
<dbReference type="InterPro" id="IPR036937">
    <property type="entry name" value="Adhesion_dom_fimbrial_sf"/>
</dbReference>